<protein>
    <submittedName>
        <fullName evidence="1">Predicted protein</fullName>
    </submittedName>
</protein>
<keyword evidence="2" id="KW-1185">Reference proteome</keyword>
<accession>D9WZB0</accession>
<dbReference type="AlphaFoldDB" id="D9WZB0"/>
<dbReference type="HOGENOM" id="CLU_2866091_0_0_11"/>
<gene>
    <name evidence="1" type="ORF">SSQG_05931</name>
</gene>
<evidence type="ECO:0000313" key="2">
    <source>
        <dbReference type="Proteomes" id="UP000004184"/>
    </source>
</evidence>
<organism evidence="1 2">
    <name type="scientific">Streptomyces viridochromogenes (strain DSM 40736 / JCM 4977 / BCRC 1201 / Tue 494)</name>
    <dbReference type="NCBI Taxonomy" id="591159"/>
    <lineage>
        <taxon>Bacteria</taxon>
        <taxon>Bacillati</taxon>
        <taxon>Actinomycetota</taxon>
        <taxon>Actinomycetes</taxon>
        <taxon>Kitasatosporales</taxon>
        <taxon>Streptomycetaceae</taxon>
        <taxon>Streptomyces</taxon>
    </lineage>
</organism>
<dbReference type="EMBL" id="GG657757">
    <property type="protein sequence ID" value="EFL35413.1"/>
    <property type="molecule type" value="Genomic_DNA"/>
</dbReference>
<reference evidence="2" key="1">
    <citation type="submission" date="2009-02" db="EMBL/GenBank/DDBJ databases">
        <title>Annotation of Streptomyces viridochromogenes strain DSM 40736.</title>
        <authorList>
            <consortium name="The Broad Institute Genome Sequencing Platform"/>
            <consortium name="Broad Institute Microbial Sequencing Center"/>
            <person name="Fischbach M."/>
            <person name="Godfrey P."/>
            <person name="Ward D."/>
            <person name="Young S."/>
            <person name="Zeng Q."/>
            <person name="Koehrsen M."/>
            <person name="Alvarado L."/>
            <person name="Berlin A.M."/>
            <person name="Bochicchio J."/>
            <person name="Borenstein D."/>
            <person name="Chapman S.B."/>
            <person name="Chen Z."/>
            <person name="Engels R."/>
            <person name="Freedman E."/>
            <person name="Gellesch M."/>
            <person name="Goldberg J."/>
            <person name="Griggs A."/>
            <person name="Gujja S."/>
            <person name="Heilman E.R."/>
            <person name="Heiman D.I."/>
            <person name="Hepburn T.A."/>
            <person name="Howarth C."/>
            <person name="Jen D."/>
            <person name="Larson L."/>
            <person name="Lewis B."/>
            <person name="Mehta T."/>
            <person name="Park D."/>
            <person name="Pearson M."/>
            <person name="Richards J."/>
            <person name="Roberts A."/>
            <person name="Saif S."/>
            <person name="Shea T.D."/>
            <person name="Shenoy N."/>
            <person name="Sisk P."/>
            <person name="Stolte C."/>
            <person name="Sykes S.N."/>
            <person name="Thomson T."/>
            <person name="Walk T."/>
            <person name="White J."/>
            <person name="Yandava C."/>
            <person name="Straight P."/>
            <person name="Clardy J."/>
            <person name="Hung D."/>
            <person name="Kolter R."/>
            <person name="Mekalanos J."/>
            <person name="Walker S."/>
            <person name="Walsh C.T."/>
            <person name="Wieland-Brown L.C."/>
            <person name="Haas B."/>
            <person name="Nusbaum C."/>
            <person name="Birren B."/>
        </authorList>
    </citation>
    <scope>NUCLEOTIDE SEQUENCE [LARGE SCALE GENOMIC DNA]</scope>
    <source>
        <strain evidence="2">DSM 40736 / JCM 4977 / BCRC 1201 / Tue 494</strain>
    </source>
</reference>
<name>D9WZB0_STRVT</name>
<dbReference type="Proteomes" id="UP000004184">
    <property type="component" value="Unassembled WGS sequence"/>
</dbReference>
<sequence>MQLLLNTSDRYPAGSGGLETFQVPVHLVWRSKCGPQQHDFFSGQLDDAVLDFCYPIGILHDLQF</sequence>
<evidence type="ECO:0000313" key="1">
    <source>
        <dbReference type="EMBL" id="EFL35413.1"/>
    </source>
</evidence>
<proteinExistence type="predicted"/>